<feature type="transmembrane region" description="Helical" evidence="7">
    <location>
        <begin position="161"/>
        <end position="181"/>
    </location>
</feature>
<dbReference type="Proteomes" id="UP001501476">
    <property type="component" value="Unassembled WGS sequence"/>
</dbReference>
<dbReference type="RefSeq" id="WP_286304021.1">
    <property type="nucleotide sequence ID" value="NZ_AP027741.1"/>
</dbReference>
<evidence type="ECO:0000256" key="1">
    <source>
        <dbReference type="ARBA" id="ARBA00004651"/>
    </source>
</evidence>
<protein>
    <recommendedName>
        <fullName evidence="10">Polysaccharide biosynthesis protein</fullName>
    </recommendedName>
</protein>
<comment type="caution">
    <text evidence="8">The sequence shown here is derived from an EMBL/GenBank/DDBJ whole genome shotgun (WGS) entry which is preliminary data.</text>
</comment>
<evidence type="ECO:0000313" key="9">
    <source>
        <dbReference type="Proteomes" id="UP001501476"/>
    </source>
</evidence>
<keyword evidence="3" id="KW-1003">Cell membrane</keyword>
<organism evidence="8 9">
    <name type="scientific">Methylophaga marina</name>
    <dbReference type="NCBI Taxonomy" id="45495"/>
    <lineage>
        <taxon>Bacteria</taxon>
        <taxon>Pseudomonadati</taxon>
        <taxon>Pseudomonadota</taxon>
        <taxon>Gammaproteobacteria</taxon>
        <taxon>Thiotrichales</taxon>
        <taxon>Piscirickettsiaceae</taxon>
        <taxon>Methylophaga</taxon>
    </lineage>
</organism>
<reference evidence="8 9" key="1">
    <citation type="journal article" date="2019" name="Int. J. Syst. Evol. Microbiol.">
        <title>The Global Catalogue of Microorganisms (GCM) 10K type strain sequencing project: providing services to taxonomists for standard genome sequencing and annotation.</title>
        <authorList>
            <consortium name="The Broad Institute Genomics Platform"/>
            <consortium name="The Broad Institute Genome Sequencing Center for Infectious Disease"/>
            <person name="Wu L."/>
            <person name="Ma J."/>
        </authorList>
    </citation>
    <scope>NUCLEOTIDE SEQUENCE [LARGE SCALE GENOMIC DNA]</scope>
    <source>
        <strain evidence="8 9">JCM 6886</strain>
    </source>
</reference>
<comment type="similarity">
    <text evidence="2">Belongs to the polysaccharide synthase family.</text>
</comment>
<dbReference type="PANTHER" id="PTHR30250:SF10">
    <property type="entry name" value="LIPOPOLYSACCHARIDE BIOSYNTHESIS PROTEIN WZXC"/>
    <property type="match status" value="1"/>
</dbReference>
<feature type="transmembrane region" description="Helical" evidence="7">
    <location>
        <begin position="44"/>
        <end position="66"/>
    </location>
</feature>
<evidence type="ECO:0008006" key="10">
    <source>
        <dbReference type="Google" id="ProtNLM"/>
    </source>
</evidence>
<feature type="transmembrane region" description="Helical" evidence="7">
    <location>
        <begin position="370"/>
        <end position="390"/>
    </location>
</feature>
<dbReference type="Pfam" id="PF13440">
    <property type="entry name" value="Polysacc_synt_3"/>
    <property type="match status" value="1"/>
</dbReference>
<dbReference type="InterPro" id="IPR050833">
    <property type="entry name" value="Poly_Biosynth_Transport"/>
</dbReference>
<feature type="transmembrane region" description="Helical" evidence="7">
    <location>
        <begin position="220"/>
        <end position="241"/>
    </location>
</feature>
<feature type="transmembrane region" description="Helical" evidence="7">
    <location>
        <begin position="86"/>
        <end position="110"/>
    </location>
</feature>
<feature type="transmembrane region" description="Helical" evidence="7">
    <location>
        <begin position="396"/>
        <end position="416"/>
    </location>
</feature>
<feature type="transmembrane region" description="Helical" evidence="7">
    <location>
        <begin position="428"/>
        <end position="445"/>
    </location>
</feature>
<name>A0ABN0TLV0_9GAMM</name>
<evidence type="ECO:0000256" key="6">
    <source>
        <dbReference type="ARBA" id="ARBA00023136"/>
    </source>
</evidence>
<keyword evidence="9" id="KW-1185">Reference proteome</keyword>
<evidence type="ECO:0000256" key="2">
    <source>
        <dbReference type="ARBA" id="ARBA00007430"/>
    </source>
</evidence>
<proteinExistence type="inferred from homology"/>
<accession>A0ABN0TLV0</accession>
<evidence type="ECO:0000256" key="5">
    <source>
        <dbReference type="ARBA" id="ARBA00022989"/>
    </source>
</evidence>
<keyword evidence="6 7" id="KW-0472">Membrane</keyword>
<evidence type="ECO:0000313" key="8">
    <source>
        <dbReference type="EMBL" id="GAA0224965.1"/>
    </source>
</evidence>
<keyword evidence="5 7" id="KW-1133">Transmembrane helix</keyword>
<evidence type="ECO:0000256" key="7">
    <source>
        <dbReference type="SAM" id="Phobius"/>
    </source>
</evidence>
<evidence type="ECO:0000256" key="3">
    <source>
        <dbReference type="ARBA" id="ARBA00022475"/>
    </source>
</evidence>
<dbReference type="EMBL" id="BAAADG010000005">
    <property type="protein sequence ID" value="GAA0224965.1"/>
    <property type="molecule type" value="Genomic_DNA"/>
</dbReference>
<feature type="transmembrane region" description="Helical" evidence="7">
    <location>
        <begin position="305"/>
        <end position="321"/>
    </location>
</feature>
<gene>
    <name evidence="8" type="ORF">GCM10008964_15710</name>
</gene>
<feature type="transmembrane region" description="Helical" evidence="7">
    <location>
        <begin position="261"/>
        <end position="284"/>
    </location>
</feature>
<feature type="transmembrane region" description="Helical" evidence="7">
    <location>
        <begin position="187"/>
        <end position="208"/>
    </location>
</feature>
<comment type="subcellular location">
    <subcellularLocation>
        <location evidence="1">Cell membrane</location>
        <topology evidence="1">Multi-pass membrane protein</topology>
    </subcellularLocation>
</comment>
<feature type="transmembrane region" description="Helical" evidence="7">
    <location>
        <begin position="341"/>
        <end position="363"/>
    </location>
</feature>
<keyword evidence="4 7" id="KW-0812">Transmembrane</keyword>
<dbReference type="PANTHER" id="PTHR30250">
    <property type="entry name" value="PST FAMILY PREDICTED COLANIC ACID TRANSPORTER"/>
    <property type="match status" value="1"/>
</dbReference>
<evidence type="ECO:0000256" key="4">
    <source>
        <dbReference type="ARBA" id="ARBA00022692"/>
    </source>
</evidence>
<sequence length="446" mass="50065">MSSETGLRSRIIHAFSWTLSGHLITQAIRLFSNLIMTRLLMPEMFGIMAIANIIIIGLAMFSDLGLKQNIIQSQRGRDPHFLNTIWVVQIIRGFFLSSFCLLAAYILAYVNNVGLIDNSSVYASKLLPEVLVILSLSPLIQGFESTKIATENRGLQLKRIVKLELIAQLCGLVFMLVWVSYDRSIWALVYGALVAGLTKVFMGHIYLPGRKNKFEWDKKAFDEIFHFGKWMFLSSILGFLINQGDKLLLGGVMSSTSFGLYSIAALLFSSLQVLVSKVISSVVFPALGEINRISPDKIKEKYYKLRLPIDIFCLFIAGFLFKSGGTLVDLLYDDRYSDSGFMLQILSLVLIVIRFGVAGQFYLVMGKPKIMSILMLSRLIFMVILVPVGYQLDGDIGAVWGLAAAYFPGLILTFFYKIQYGLMDIKKELYVIPVFIIGLVFGMIFD</sequence>